<feature type="coiled-coil region" evidence="1">
    <location>
        <begin position="2309"/>
        <end position="2336"/>
    </location>
</feature>
<accession>A0A0W0ZDA8</accession>
<organism evidence="3 4">
    <name type="scientific">Legionella steelei</name>
    <dbReference type="NCBI Taxonomy" id="947033"/>
    <lineage>
        <taxon>Bacteria</taxon>
        <taxon>Pseudomonadati</taxon>
        <taxon>Pseudomonadota</taxon>
        <taxon>Gammaproteobacteria</taxon>
        <taxon>Legionellales</taxon>
        <taxon>Legionellaceae</taxon>
        <taxon>Legionella</taxon>
    </lineage>
</organism>
<sequence length="2737" mass="313729">MRITLGTDNFNNVKDFTAHLANTYEQDKRISADVTVLLECDAFSQEHFDELMTFLLSPERTRLYKFTFPPQQTQYQLSFDNAYLHSKRQKCSLDFQPQIVELSDSPISFQPHIPKIRKAKKNWVEDVKTPGIGLQFQYQMPHVHQPQQRKATQRKRRNNEEPQYQHPEISPLTLAPELSQENARHLLGSYQQFIFLKKDSERIGLYKKEFGYLLSGQSSPEQRLAAFIFFVSKLTEHDAAKLKLIKKLLQAMPLSDRHYQGLAQVLIHTGADGVLLLLQRIKTLHDKEFFKEFDALFLDKPENYLALMSPRGLANLKKLSELSSEQKTWWVTLVTQHKASGAYTEFNDLFVAYNYFLDELEKKKLKLPSSCTLENGTELKPTLDRLLFIINNSSAPEEQLTYLDGIDVHAAYNASRYHHYQLVSRHMNLRANVNEVVPDYSTPTTPREVSAWLARFDCPYEETVARFYRFIGTQEWAFSLDVYQKIEQEISKNNKLNQQNKVLLLNLVALLTTGQRVCTHSEYPDSSVQKLINQLLAMAEQFGEDLHEIPVLAESLAHHSWESMPTIDELNTLLDILLLAQKTKAQAPDLARHEIRETSTLALRLMREYGNAASFVLDNYKRRLLMEQTNTAPIQQLSYKDLLNHLVSASNLDKFLPELFHDQPQTLSQFVVLLSLLSDEIPKETQPDAEDSEYETKIKMLAHAIHDMQEGRGEQLLAILTDINIEASYRLPSLDQLITVVESVRKANFTEDENQKTRIFEIVRTGLPALKIGKEAVKETTIDLFSLMRQSYDDWQLENQLDNLSGTVKGYLESWMEAHNVVLYYLQQKPIRPSMILDSLAEEEQEVKNLLGGRMFSRALSRAPLSKMKMVEVLGQEFFSEQSFLVALQSRLEESVQSSLNAALGSLQTSNKGFDAFILKQHNGLDTDLPIDEAFHQWRQQLDDVNGLINSLIRIKNKSSIEFRRCISLLADEIKLKKAGKRTLTVVQMHELLNVLSENEPLAVASSLAVLCQILKDIPVYSAEQLRRALNEITYLTKYRETLGQEAYETLLRWSCTYNLTQNALFPLKELIGLKSLNGVDEKQSAALFNTLIQLIKKAGPEVDEHLLKNIVDKITSITRAKAEVHSLVPLLSLLIKTCTNGKERMLPNLIDKLEGMRDSDLKIWLKIVLILGERTPDKNIRCLLDLQAGLELNRHNLKELEQLFNSPPYPEMETFIPALKGSYNALKAYIDAFDKDPKSGRAPQINEFGIILKDTDQILDEQFDTSQIARVIANIQEGVEGEPLSGQEQYDLAQQITYINAIGRDKPFTLTFGYDLATKVVKPYVNLTQASRAELRNLSDTLINTIRTPALDTDEKLKLQLKLLAVLREQYFRATGVFVDTTQLISILRELKSQPHNMLMEADTDEENSRVTLLAVMQWVEADGGTVDVCLFNRDAVIQDDKNKGNKDFLTSIGIDSSSIKADSPKGTYQVGGINYSTAGDLALYRSRAKTENEDLVAYRGRHLLSSNLILCGSVSEWEQRILYHLVQDYEDSENHTYAWIYPLINEFVNQRKFKTLYPDNVWSEGQDVARLKELLDRHAPTGPHKTHLNSLPEEQFNLWINAAIEAQRLVAGEDFVIPSSETTVHVAIPLKASQKGFSFLVQQFLHARLQKENPDWEFIIEPEMRFIDSASIKDLIDDYKKQGRIIGVSRTVSQKDELVEQCDKLSISVQCKIPAHYQNERNEAAIKSNAEKQAYVGAVKKAVQKADSGQPIVLIAQNASEVKLLEQELKAQFGEKNITAFVGTESAIERKHWIKNKSGEKNTITIVTFPDKEDSFYTKHPKGFLTIQTSLDTSSSTQQIIKSVALNNHPGKHVTLYKDHGKFLLRSWLYQSAQNCEELLTALIQLQRKQNKGVAVERHYTRRVSEIQQVVLQQFQEWKELLHLVYPKSTWRALDAELLKQREDLILILNEKWDQCLGYSDLQKKYPNPYVRWGAKKLDDAVSTYKEAVHLLWEQKRALLKEKAKALITEGSINDLRCHYLDGVLLSEQLKLNRLAVRENKKEVRAEKKKSHRYLVSGLDVNGAMLRFADGAVDVYAHDFAKNQVKIFAADISRIIESNPYLSETARAESLEQVAKAKTLDNLVTCLRHYGTRHAPADQFAEKYAMQPVIHELLRVYKQAGLAETKQLQHLKTIYLDRVLVELVDELESSLSWAKKKNQGLGYWLERTTVKMAAEAILSAVYQLKRAKDLDRKKIAIRNLYKVLAEHELQLEGVWIFPFFGHRNTHTLIKETLATLGGLTAIGSGKNELDADFMHDCREESLYEAMKVQWNSSIQNLEDDNEALRENNEWKAIKKALDTVQTENKTIYAFDEMYHFLSSKTEELAQKHSPLQGPVAHMRGTARMLFETFSQDHSELLNRSKYLAGKAENIKKKLQGLNGFNVKQVKLKEEHNGFSNYWDLVIEGSGAHALFDDFTQYHSRAHELTREREALELRLIQANEQSIALDRLMKEQVPLLSFKAKTKASVAQFPEQFREQVNDVLVLKAWVADQKPGDLSQFHQQVHDSFLDRDLVKTFKFPGLQAEKIEQIQDILLKIRFRDLHDRLVEGTKKKSLMGSIYSYASSYLFTPENMDDWRIEFDELVSRPAQNLEKVFRPRIEKMQSELASELTQVQQKTTQQIEVLQQQILFLTQKIDEEKKKSGVYVKRVTLAELGEFEKQLMMFKVPQVARVVPQENPELVMPAENPQAHEARVLIM</sequence>
<dbReference type="STRING" id="947033.Lste_3253"/>
<keyword evidence="4" id="KW-1185">Reference proteome</keyword>
<name>A0A0W0ZDA8_9GAMM</name>
<feature type="region of interest" description="Disordered" evidence="2">
    <location>
        <begin position="138"/>
        <end position="171"/>
    </location>
</feature>
<evidence type="ECO:0000313" key="4">
    <source>
        <dbReference type="Proteomes" id="UP000054926"/>
    </source>
</evidence>
<reference evidence="3 4" key="1">
    <citation type="submission" date="2015-11" db="EMBL/GenBank/DDBJ databases">
        <title>Genomic analysis of 38 Legionella species identifies large and diverse effector repertoires.</title>
        <authorList>
            <person name="Burstein D."/>
            <person name="Amaro F."/>
            <person name="Zusman T."/>
            <person name="Lifshitz Z."/>
            <person name="Cohen O."/>
            <person name="Gilbert J.A."/>
            <person name="Pupko T."/>
            <person name="Shuman H.A."/>
            <person name="Segal G."/>
        </authorList>
    </citation>
    <scope>NUCLEOTIDE SEQUENCE [LARGE SCALE GENOMIC DNA]</scope>
    <source>
        <strain evidence="3 4">IMVS3376</strain>
    </source>
</reference>
<dbReference type="InterPro" id="IPR027417">
    <property type="entry name" value="P-loop_NTPase"/>
</dbReference>
<keyword evidence="1" id="KW-0175">Coiled coil</keyword>
<dbReference type="PATRIC" id="fig|947033.5.peg.3462"/>
<evidence type="ECO:0000256" key="2">
    <source>
        <dbReference type="SAM" id="MobiDB-lite"/>
    </source>
</evidence>
<evidence type="ECO:0000256" key="1">
    <source>
        <dbReference type="SAM" id="Coils"/>
    </source>
</evidence>
<gene>
    <name evidence="3" type="ORF">Lste_3253</name>
</gene>
<comment type="caution">
    <text evidence="3">The sequence shown here is derived from an EMBL/GenBank/DDBJ whole genome shotgun (WGS) entry which is preliminary data.</text>
</comment>
<dbReference type="Proteomes" id="UP000054926">
    <property type="component" value="Unassembled WGS sequence"/>
</dbReference>
<dbReference type="EMBL" id="LNYY01000021">
    <property type="protein sequence ID" value="KTD67047.1"/>
    <property type="molecule type" value="Genomic_DNA"/>
</dbReference>
<dbReference type="Gene3D" id="3.40.50.300">
    <property type="entry name" value="P-loop containing nucleotide triphosphate hydrolases"/>
    <property type="match status" value="1"/>
</dbReference>
<dbReference type="OrthoDB" id="5652367at2"/>
<evidence type="ECO:0000313" key="3">
    <source>
        <dbReference type="EMBL" id="KTD67047.1"/>
    </source>
</evidence>
<proteinExistence type="predicted"/>
<protein>
    <submittedName>
        <fullName evidence="3">LigA, interaptin</fullName>
    </submittedName>
</protein>
<dbReference type="RefSeq" id="WP_058512072.1">
    <property type="nucleotide sequence ID" value="NZ_LNYY01000021.1"/>
</dbReference>
<feature type="coiled-coil region" evidence="1">
    <location>
        <begin position="2639"/>
        <end position="2681"/>
    </location>
</feature>